<evidence type="ECO:0000256" key="3">
    <source>
        <dbReference type="ARBA" id="ARBA00022475"/>
    </source>
</evidence>
<evidence type="ECO:0000256" key="6">
    <source>
        <dbReference type="ARBA" id="ARBA00023136"/>
    </source>
</evidence>
<evidence type="ECO:0000256" key="1">
    <source>
        <dbReference type="ARBA" id="ARBA00004651"/>
    </source>
</evidence>
<dbReference type="Gene3D" id="1.10.3720.10">
    <property type="entry name" value="MetI-like"/>
    <property type="match status" value="1"/>
</dbReference>
<feature type="transmembrane region" description="Helical" evidence="7">
    <location>
        <begin position="55"/>
        <end position="75"/>
    </location>
</feature>
<sequence length="609" mass="67356">MSKTEKNIEQKAHKRLAMFSFLFGGKSKLSILEEEHIESPTRTIIKNFVSNKMGMTALIIFLSIFLIVSIGPIFMPLDLSFSDASQIDTPPGFDMMKVPRELQGNVKQISVGPTYSIGLSNDGQVYVWGKSRRTRTNDLKNIPENMGRVVQVAAGFDHALALNEQGKLFAWGSNRHGQTNIPAEVQNLTNIKAIYAGYLSSLVLTEDGHLYYFGNTMLNDYNEFHPYQGQIKKVALSENHFIALTFDGEVVFLGNQRASYANIPQNMGNVIDIASTSLTFAALNDKGDVFIWGNPSGARGEREIPETENKIVEIYGGRHHYVAKTDKGELLSWGLDNYGQASIPRRVQNAEIATVYNGFYQNYAVTKDGRVLTWGLKGYLLGSDELGRDLFQRILNGGRLSMTIGGVAVLISTFIAIVIGGVSGYFGGRVDIILQRISEMVASLPFLPLAMILSALIGNMLTTTQRVYLIMVILGLLSWPGLYRLIRAQVLSIREQEYVTAAKVLGVKQSSIIFKHIIPNVISVIIVSATLSFGGSMITEASLSFLGFGVQPPYPTWGNMLNSARNSVVIQNFWWRWVFPSIVLSVCVICINIIGEALRAAIDPKSQER</sequence>
<dbReference type="GO" id="GO:0055085">
    <property type="term" value="P:transmembrane transport"/>
    <property type="evidence" value="ECO:0007669"/>
    <property type="project" value="InterPro"/>
</dbReference>
<comment type="similarity">
    <text evidence="7">Belongs to the binding-protein-dependent transport system permease family.</text>
</comment>
<dbReference type="InterPro" id="IPR000408">
    <property type="entry name" value="Reg_chr_condens"/>
</dbReference>
<dbReference type="PANTHER" id="PTHR43386">
    <property type="entry name" value="OLIGOPEPTIDE TRANSPORT SYSTEM PERMEASE PROTEIN APPC"/>
    <property type="match status" value="1"/>
</dbReference>
<dbReference type="PROSITE" id="PS50012">
    <property type="entry name" value="RCC1_3"/>
    <property type="match status" value="3"/>
</dbReference>
<dbReference type="Pfam" id="PF13540">
    <property type="entry name" value="RCC1_2"/>
    <property type="match status" value="3"/>
</dbReference>
<dbReference type="Gene3D" id="2.130.10.30">
    <property type="entry name" value="Regulator of chromosome condensation 1/beta-lactamase-inhibitor protein II"/>
    <property type="match status" value="2"/>
</dbReference>
<dbReference type="Pfam" id="PF00528">
    <property type="entry name" value="BPD_transp_1"/>
    <property type="match status" value="1"/>
</dbReference>
<feature type="transmembrane region" description="Helical" evidence="7">
    <location>
        <begin position="467"/>
        <end position="486"/>
    </location>
</feature>
<keyword evidence="10" id="KW-1185">Reference proteome</keyword>
<gene>
    <name evidence="9" type="ORF">SAMN03080614_100645</name>
</gene>
<evidence type="ECO:0000259" key="8">
    <source>
        <dbReference type="PROSITE" id="PS50928"/>
    </source>
</evidence>
<dbReference type="InterPro" id="IPR050366">
    <property type="entry name" value="BP-dependent_transpt_permease"/>
</dbReference>
<feature type="transmembrane region" description="Helical" evidence="7">
    <location>
        <begin position="574"/>
        <end position="595"/>
    </location>
</feature>
<feature type="transmembrane region" description="Helical" evidence="7">
    <location>
        <begin position="440"/>
        <end position="461"/>
    </location>
</feature>
<feature type="transmembrane region" description="Helical" evidence="7">
    <location>
        <begin position="517"/>
        <end position="538"/>
    </location>
</feature>
<dbReference type="PROSITE" id="PS00626">
    <property type="entry name" value="RCC1_2"/>
    <property type="match status" value="1"/>
</dbReference>
<dbReference type="STRING" id="1120990.SAMN03080614_100645"/>
<dbReference type="SUPFAM" id="SSF161098">
    <property type="entry name" value="MetI-like"/>
    <property type="match status" value="1"/>
</dbReference>
<evidence type="ECO:0000256" key="7">
    <source>
        <dbReference type="RuleBase" id="RU363032"/>
    </source>
</evidence>
<dbReference type="CDD" id="cd06261">
    <property type="entry name" value="TM_PBP2"/>
    <property type="match status" value="1"/>
</dbReference>
<evidence type="ECO:0000256" key="2">
    <source>
        <dbReference type="ARBA" id="ARBA00022448"/>
    </source>
</evidence>
<keyword evidence="3" id="KW-1003">Cell membrane</keyword>
<feature type="transmembrane region" description="Helical" evidence="7">
    <location>
        <begin position="402"/>
        <end position="428"/>
    </location>
</feature>
<proteinExistence type="inferred from homology"/>
<comment type="subcellular location">
    <subcellularLocation>
        <location evidence="1 7">Cell membrane</location>
        <topology evidence="1 7">Multi-pass membrane protein</topology>
    </subcellularLocation>
</comment>
<dbReference type="InterPro" id="IPR035906">
    <property type="entry name" value="MetI-like_sf"/>
</dbReference>
<evidence type="ECO:0000256" key="4">
    <source>
        <dbReference type="ARBA" id="ARBA00022692"/>
    </source>
</evidence>
<dbReference type="SUPFAM" id="SSF50985">
    <property type="entry name" value="RCC1/BLIP-II"/>
    <property type="match status" value="2"/>
</dbReference>
<feature type="domain" description="ABC transmembrane type-1" evidence="8">
    <location>
        <begin position="398"/>
        <end position="595"/>
    </location>
</feature>
<accession>A0A1H9Z3H2</accession>
<protein>
    <submittedName>
        <fullName evidence="9">Peptide/nickel transport system permease protein</fullName>
    </submittedName>
</protein>
<reference evidence="10" key="1">
    <citation type="submission" date="2016-10" db="EMBL/GenBank/DDBJ databases">
        <authorList>
            <person name="Varghese N."/>
            <person name="Submissions S."/>
        </authorList>
    </citation>
    <scope>NUCLEOTIDE SEQUENCE [LARGE SCALE GENOMIC DNA]</scope>
    <source>
        <strain evidence="10">DSM 13577</strain>
    </source>
</reference>
<dbReference type="PANTHER" id="PTHR43386:SF1">
    <property type="entry name" value="D,D-DIPEPTIDE TRANSPORT SYSTEM PERMEASE PROTEIN DDPC-RELATED"/>
    <property type="match status" value="1"/>
</dbReference>
<dbReference type="EMBL" id="FOIF01000006">
    <property type="protein sequence ID" value="SES76011.1"/>
    <property type="molecule type" value="Genomic_DNA"/>
</dbReference>
<evidence type="ECO:0000313" key="10">
    <source>
        <dbReference type="Proteomes" id="UP000243819"/>
    </source>
</evidence>
<keyword evidence="6 7" id="KW-0472">Membrane</keyword>
<dbReference type="PROSITE" id="PS50928">
    <property type="entry name" value="ABC_TM1"/>
    <property type="match status" value="1"/>
</dbReference>
<keyword evidence="5 7" id="KW-1133">Transmembrane helix</keyword>
<evidence type="ECO:0000256" key="5">
    <source>
        <dbReference type="ARBA" id="ARBA00022989"/>
    </source>
</evidence>
<organism evidence="9 10">
    <name type="scientific">Anaerobranca gottschalkii DSM 13577</name>
    <dbReference type="NCBI Taxonomy" id="1120990"/>
    <lineage>
        <taxon>Bacteria</taxon>
        <taxon>Bacillati</taxon>
        <taxon>Bacillota</taxon>
        <taxon>Clostridia</taxon>
        <taxon>Eubacteriales</taxon>
        <taxon>Proteinivoracaceae</taxon>
        <taxon>Anaerobranca</taxon>
    </lineage>
</organism>
<evidence type="ECO:0000313" key="9">
    <source>
        <dbReference type="EMBL" id="SES76011.1"/>
    </source>
</evidence>
<dbReference type="AlphaFoldDB" id="A0A1H9Z3H2"/>
<dbReference type="InterPro" id="IPR000515">
    <property type="entry name" value="MetI-like"/>
</dbReference>
<dbReference type="InterPro" id="IPR009091">
    <property type="entry name" value="RCC1/BLIP-II"/>
</dbReference>
<dbReference type="Pfam" id="PF12911">
    <property type="entry name" value="OppC_N"/>
    <property type="match status" value="1"/>
</dbReference>
<dbReference type="Proteomes" id="UP000243819">
    <property type="component" value="Unassembled WGS sequence"/>
</dbReference>
<dbReference type="GO" id="GO:0005886">
    <property type="term" value="C:plasma membrane"/>
    <property type="evidence" value="ECO:0007669"/>
    <property type="project" value="UniProtKB-SubCell"/>
</dbReference>
<keyword evidence="4 7" id="KW-0812">Transmembrane</keyword>
<name>A0A1H9Z3H2_9FIRM</name>
<keyword evidence="2 7" id="KW-0813">Transport</keyword>
<dbReference type="InterPro" id="IPR025966">
    <property type="entry name" value="OppC_N"/>
</dbReference>
<dbReference type="RefSeq" id="WP_242945695.1">
    <property type="nucleotide sequence ID" value="NZ_FOIF01000006.1"/>
</dbReference>